<proteinExistence type="predicted"/>
<dbReference type="STRING" id="582692.SAMN05720606_106202"/>
<organism evidence="1 2">
    <name type="scientific">Paenibacillus polysaccharolyticus</name>
    <dbReference type="NCBI Taxonomy" id="582692"/>
    <lineage>
        <taxon>Bacteria</taxon>
        <taxon>Bacillati</taxon>
        <taxon>Bacillota</taxon>
        <taxon>Bacilli</taxon>
        <taxon>Bacillales</taxon>
        <taxon>Paenibacillaceae</taxon>
        <taxon>Paenibacillus</taxon>
    </lineage>
</organism>
<dbReference type="Gene3D" id="2.40.50.480">
    <property type="match status" value="1"/>
</dbReference>
<dbReference type="SUPFAM" id="SSF159121">
    <property type="entry name" value="BC4932-like"/>
    <property type="match status" value="1"/>
</dbReference>
<dbReference type="RefSeq" id="WP_261771711.1">
    <property type="nucleotide sequence ID" value="NZ_FMVM01000006.1"/>
</dbReference>
<evidence type="ECO:0008006" key="3">
    <source>
        <dbReference type="Google" id="ProtNLM"/>
    </source>
</evidence>
<evidence type="ECO:0000313" key="2">
    <source>
        <dbReference type="Proteomes" id="UP000198538"/>
    </source>
</evidence>
<dbReference type="PANTHER" id="PTHR36433:SF2">
    <property type="entry name" value="YXEA FAMILY PROTEIN"/>
    <property type="match status" value="1"/>
</dbReference>
<reference evidence="2" key="1">
    <citation type="submission" date="2016-10" db="EMBL/GenBank/DDBJ databases">
        <authorList>
            <person name="Varghese N."/>
            <person name="Submissions S."/>
        </authorList>
    </citation>
    <scope>NUCLEOTIDE SEQUENCE [LARGE SCALE GENOMIC DNA]</scope>
    <source>
        <strain evidence="2">BL9</strain>
    </source>
</reference>
<dbReference type="Pfam" id="PF06486">
    <property type="entry name" value="DUF1093"/>
    <property type="match status" value="1"/>
</dbReference>
<sequence>MMKKSLGILALVLVILTCLWLIFMDPAKLTPDNPAGKTTYYTVVNQTEVNKDENGRYSYKLVGYTDEGKSKTLNFSTGKLLKSGAYLKLYVAAIRGVTHWEEVTADELPAQAKQLTSK</sequence>
<dbReference type="NCBIfam" id="TIGR01655">
    <property type="entry name" value="yxeA_fam"/>
    <property type="match status" value="1"/>
</dbReference>
<dbReference type="EMBL" id="FMVM01000006">
    <property type="protein sequence ID" value="SCY58498.1"/>
    <property type="molecule type" value="Genomic_DNA"/>
</dbReference>
<dbReference type="PANTHER" id="PTHR36433">
    <property type="entry name" value="HYPOTHETICAL CYTOSOLIC PROTEIN"/>
    <property type="match status" value="1"/>
</dbReference>
<gene>
    <name evidence="1" type="ORF">SAMN05720606_106202</name>
</gene>
<dbReference type="InterPro" id="IPR036166">
    <property type="entry name" value="YxeA-like_sf"/>
</dbReference>
<name>A0A1G5H6D0_9BACL</name>
<dbReference type="InterPro" id="IPR006542">
    <property type="entry name" value="DUF1093"/>
</dbReference>
<dbReference type="AlphaFoldDB" id="A0A1G5H6D0"/>
<dbReference type="Proteomes" id="UP000198538">
    <property type="component" value="Unassembled WGS sequence"/>
</dbReference>
<accession>A0A1G5H6D0</accession>
<protein>
    <recommendedName>
        <fullName evidence="3">YxeA family protein</fullName>
    </recommendedName>
</protein>
<keyword evidence="2" id="KW-1185">Reference proteome</keyword>
<evidence type="ECO:0000313" key="1">
    <source>
        <dbReference type="EMBL" id="SCY58498.1"/>
    </source>
</evidence>